<dbReference type="GO" id="GO:0003676">
    <property type="term" value="F:nucleic acid binding"/>
    <property type="evidence" value="ECO:0007669"/>
    <property type="project" value="InterPro"/>
</dbReference>
<dbReference type="PANTHER" id="PTHR13068:SF133">
    <property type="entry name" value="MITOCHONDRIAL TRANSCRIPTION TERMINATION FACTOR FAMILY PROTEIN"/>
    <property type="match status" value="1"/>
</dbReference>
<reference evidence="4 5" key="1">
    <citation type="journal article" date="2018" name="Nat. Genet.">
        <title>The Rosa genome provides new insights in the design of modern roses.</title>
        <authorList>
            <person name="Bendahmane M."/>
        </authorList>
    </citation>
    <scope>NUCLEOTIDE SEQUENCE [LARGE SCALE GENOMIC DNA]</scope>
    <source>
        <strain evidence="5">cv. Old Blush</strain>
    </source>
</reference>
<keyword evidence="2" id="KW-0806">Transcription termination</keyword>
<dbReference type="Proteomes" id="UP000238479">
    <property type="component" value="Chromosome 2"/>
</dbReference>
<dbReference type="InterPro" id="IPR003690">
    <property type="entry name" value="MTERF"/>
</dbReference>
<evidence type="ECO:0000256" key="2">
    <source>
        <dbReference type="ARBA" id="ARBA00022472"/>
    </source>
</evidence>
<name>A0A2P6RY89_ROSCH</name>
<organism evidence="4 5">
    <name type="scientific">Rosa chinensis</name>
    <name type="common">China rose</name>
    <dbReference type="NCBI Taxonomy" id="74649"/>
    <lineage>
        <taxon>Eukaryota</taxon>
        <taxon>Viridiplantae</taxon>
        <taxon>Streptophyta</taxon>
        <taxon>Embryophyta</taxon>
        <taxon>Tracheophyta</taxon>
        <taxon>Spermatophyta</taxon>
        <taxon>Magnoliopsida</taxon>
        <taxon>eudicotyledons</taxon>
        <taxon>Gunneridae</taxon>
        <taxon>Pentapetalae</taxon>
        <taxon>rosids</taxon>
        <taxon>fabids</taxon>
        <taxon>Rosales</taxon>
        <taxon>Rosaceae</taxon>
        <taxon>Rosoideae</taxon>
        <taxon>Rosoideae incertae sedis</taxon>
        <taxon>Rosa</taxon>
    </lineage>
</organism>
<dbReference type="InterPro" id="IPR038538">
    <property type="entry name" value="MTERF_sf"/>
</dbReference>
<dbReference type="STRING" id="74649.A0A2P6RY89"/>
<dbReference type="FunFam" id="1.25.70.10:FF:000001">
    <property type="entry name" value="Mitochondrial transcription termination factor-like"/>
    <property type="match status" value="1"/>
</dbReference>
<sequence length="398" mass="44870">MFGFCCKRLQLLVPSCSTISVDSSVTHFQKASPFSRSYSSKPQDRSFTVSYLINSCGLSPELALSLSKKRGVHFKSPEKPDSVIKLLKHYGFSDTHVSQIVKKLPTLLLVNAKKTLVPKLEFLGSIGITGTDLTRLVCGSPNVLSYSLDNNLRPCYDVIRTLPIGDEKVGLFMRNLCRILNVKALSNAASNVSFLRSLQVPESSITLCALYYLIAVSRDTAKFRDYVGKVISMGFIPSSTTFVRAVYVISMMNGSKWAQRVGFYRKWGWAEDDVLSAFRKSPTFMFLSEENVSIKLDFYLNKMGWQPANVAQHPAVLTYSLEKWITPRCSVIRILLLKGLIREGEYSIAYMMFRRDQFLDRFVNKYQEQVPELLSVYQGKIGLAELGLGFEEKGVKEV</sequence>
<dbReference type="Gramene" id="PRQ51391">
    <property type="protein sequence ID" value="PRQ51391"/>
    <property type="gene ID" value="RchiOBHm_Chr2g0143861"/>
</dbReference>
<evidence type="ECO:0000313" key="4">
    <source>
        <dbReference type="EMBL" id="PRQ51391.1"/>
    </source>
</evidence>
<evidence type="ECO:0000256" key="1">
    <source>
        <dbReference type="ARBA" id="ARBA00007692"/>
    </source>
</evidence>
<protein>
    <submittedName>
        <fullName evidence="4">Putative transcription regulator mTERF family</fullName>
    </submittedName>
</protein>
<comment type="similarity">
    <text evidence="1">Belongs to the mTERF family.</text>
</comment>
<dbReference type="Pfam" id="PF02536">
    <property type="entry name" value="mTERF"/>
    <property type="match status" value="1"/>
</dbReference>
<dbReference type="PANTHER" id="PTHR13068">
    <property type="entry name" value="CGI-12 PROTEIN-RELATED"/>
    <property type="match status" value="1"/>
</dbReference>
<keyword evidence="3" id="KW-0809">Transit peptide</keyword>
<evidence type="ECO:0000256" key="3">
    <source>
        <dbReference type="ARBA" id="ARBA00022946"/>
    </source>
</evidence>
<dbReference type="EMBL" id="PDCK01000040">
    <property type="protein sequence ID" value="PRQ51391.1"/>
    <property type="molecule type" value="Genomic_DNA"/>
</dbReference>
<evidence type="ECO:0000313" key="5">
    <source>
        <dbReference type="Proteomes" id="UP000238479"/>
    </source>
</evidence>
<accession>A0A2P6RY89</accession>
<gene>
    <name evidence="4" type="ORF">RchiOBHm_Chr2g0143861</name>
</gene>
<dbReference type="OMA" id="TRVHKAC"/>
<keyword evidence="2" id="KW-0804">Transcription</keyword>
<keyword evidence="2" id="KW-0805">Transcription regulation</keyword>
<dbReference type="AlphaFoldDB" id="A0A2P6RY89"/>
<dbReference type="SMART" id="SM00733">
    <property type="entry name" value="Mterf"/>
    <property type="match status" value="6"/>
</dbReference>
<proteinExistence type="inferred from homology"/>
<keyword evidence="5" id="KW-1185">Reference proteome</keyword>
<dbReference type="Gene3D" id="1.25.70.10">
    <property type="entry name" value="Transcription termination factor 3, mitochondrial"/>
    <property type="match status" value="1"/>
</dbReference>
<dbReference type="GO" id="GO:0006353">
    <property type="term" value="P:DNA-templated transcription termination"/>
    <property type="evidence" value="ECO:0007669"/>
    <property type="project" value="UniProtKB-KW"/>
</dbReference>
<comment type="caution">
    <text evidence="4">The sequence shown here is derived from an EMBL/GenBank/DDBJ whole genome shotgun (WGS) entry which is preliminary data.</text>
</comment>